<comment type="catalytic activity">
    <reaction evidence="1">
        <text>S-ubiquitinyl-[E2 ubiquitin-conjugating enzyme]-L-cysteine + [acceptor protein]-L-lysine = [E2 ubiquitin-conjugating enzyme]-L-cysteine + N(6)-ubiquitinyl-[acceptor protein]-L-lysine.</text>
        <dbReference type="EC" id="2.3.2.27"/>
    </reaction>
</comment>
<dbReference type="Proteomes" id="UP000489600">
    <property type="component" value="Unassembled WGS sequence"/>
</dbReference>
<evidence type="ECO:0000256" key="10">
    <source>
        <dbReference type="SAM" id="MobiDB-lite"/>
    </source>
</evidence>
<keyword evidence="4" id="KW-0808">Transferase</keyword>
<dbReference type="Pfam" id="PF13639">
    <property type="entry name" value="zf-RING_2"/>
    <property type="match status" value="1"/>
</dbReference>
<dbReference type="OrthoDB" id="8062037at2759"/>
<feature type="domain" description="RING-type" evidence="11">
    <location>
        <begin position="597"/>
        <end position="638"/>
    </location>
</feature>
<feature type="region of interest" description="Disordered" evidence="10">
    <location>
        <begin position="331"/>
        <end position="354"/>
    </location>
</feature>
<evidence type="ECO:0000313" key="12">
    <source>
        <dbReference type="EMBL" id="VVA92731.1"/>
    </source>
</evidence>
<evidence type="ECO:0000256" key="2">
    <source>
        <dbReference type="ARBA" id="ARBA00004906"/>
    </source>
</evidence>
<evidence type="ECO:0000256" key="7">
    <source>
        <dbReference type="ARBA" id="ARBA00022786"/>
    </source>
</evidence>
<dbReference type="GO" id="GO:0061630">
    <property type="term" value="F:ubiquitin protein ligase activity"/>
    <property type="evidence" value="ECO:0007669"/>
    <property type="project" value="UniProtKB-EC"/>
</dbReference>
<dbReference type="PANTHER" id="PTHR22937:SF114">
    <property type="entry name" value="RING-TYPE E3 UBIQUITIN TRANSFERASE"/>
    <property type="match status" value="1"/>
</dbReference>
<comment type="caution">
    <text evidence="12">The sequence shown here is derived from an EMBL/GenBank/DDBJ whole genome shotgun (WGS) entry which is preliminary data.</text>
</comment>
<evidence type="ECO:0000313" key="13">
    <source>
        <dbReference type="Proteomes" id="UP000489600"/>
    </source>
</evidence>
<feature type="compositionally biased region" description="Polar residues" evidence="10">
    <location>
        <begin position="457"/>
        <end position="481"/>
    </location>
</feature>
<dbReference type="GO" id="GO:0008270">
    <property type="term" value="F:zinc ion binding"/>
    <property type="evidence" value="ECO:0007669"/>
    <property type="project" value="UniProtKB-KW"/>
</dbReference>
<dbReference type="SMART" id="SM00184">
    <property type="entry name" value="RING"/>
    <property type="match status" value="1"/>
</dbReference>
<dbReference type="FunFam" id="3.30.40.10:FF:000309">
    <property type="entry name" value="E3 ubiquitin-protein ligase MBR2"/>
    <property type="match status" value="1"/>
</dbReference>
<dbReference type="AlphaFoldDB" id="A0A565ATL0"/>
<evidence type="ECO:0000256" key="8">
    <source>
        <dbReference type="ARBA" id="ARBA00022833"/>
    </source>
</evidence>
<dbReference type="InterPro" id="IPR013083">
    <property type="entry name" value="Znf_RING/FYVE/PHD"/>
</dbReference>
<evidence type="ECO:0000256" key="9">
    <source>
        <dbReference type="PROSITE-ProRule" id="PRU00175"/>
    </source>
</evidence>
<name>A0A565ATL0_9BRAS</name>
<sequence length="649" mass="71619">MQGERASLGSLSEALNFEHGSTSSNAVTEREFRWEDIHNIDPNEFEDYMNSTADTNTTFPNSVYPEQRDLHRFSLGEASSSGTKDEGASHSRQLMEIGRFEERRNDKLELNPMFLQPSNESRTVQNVNLNAEYNEHLEHMNQFMGHPGLRSGLLPENSVRADASVDGRRASCKRKALDGGIGQSSSNRGFREFQRGESSSWAPVPAFCSPANDLNISLDHGPRGLVSGAVPNLSTPSITESSSRNFSVRVPTNQQETVNPAVFSAGSVIRRPVAPSFSTPGLLPADQHPIDLGYGNALGSFGSQNPNASATRIPPVSRTMVPPFQWSVSPVAAGGSSSSAASVDRNVVHRDETRSRSNILENPFFVPAPDLRNLAHSHIIRNASGAGHVGSSSSRTSVQPSPSNPPWTPYQNHSPNNQRRLSEHFRRSLLSSLATNQRAARSLVPPASPDEHVLQSGGDNNFQGQNRSYSRTGPRQGQNAIGTPHNLRGLASASRGRSRLGASEIRTVLEHMRRAGNLRFEDVMLLNQSMVLGGADIPDRYRDMRLDVDNMTYEELLSLEERIGDVCTGLNEETISNRLKQHKFKSTTRSPQEVEPCCVCQEEYKEGEEMGMLECGHDFHSHCIKEWLKRKNLCPICKTTGLNTTERRE</sequence>
<dbReference type="EC" id="2.3.2.27" evidence="3"/>
<feature type="region of interest" description="Disordered" evidence="10">
    <location>
        <begin position="385"/>
        <end position="418"/>
    </location>
</feature>
<accession>A0A565ATL0</accession>
<keyword evidence="7" id="KW-0833">Ubl conjugation pathway</keyword>
<evidence type="ECO:0000256" key="4">
    <source>
        <dbReference type="ARBA" id="ARBA00022679"/>
    </source>
</evidence>
<feature type="compositionally biased region" description="Low complexity" evidence="10">
    <location>
        <begin position="487"/>
        <end position="499"/>
    </location>
</feature>
<keyword evidence="8" id="KW-0862">Zinc</keyword>
<dbReference type="GO" id="GO:0010228">
    <property type="term" value="P:vegetative to reproductive phase transition of meristem"/>
    <property type="evidence" value="ECO:0007669"/>
    <property type="project" value="UniProtKB-ARBA"/>
</dbReference>
<dbReference type="GO" id="GO:0043161">
    <property type="term" value="P:proteasome-mediated ubiquitin-dependent protein catabolic process"/>
    <property type="evidence" value="ECO:0007669"/>
    <property type="project" value="UniProtKB-ARBA"/>
</dbReference>
<evidence type="ECO:0000259" key="11">
    <source>
        <dbReference type="PROSITE" id="PS50089"/>
    </source>
</evidence>
<proteinExistence type="predicted"/>
<protein>
    <recommendedName>
        <fullName evidence="3">RING-type E3 ubiquitin transferase</fullName>
        <ecNumber evidence="3">2.3.2.27</ecNumber>
    </recommendedName>
</protein>
<keyword evidence="5" id="KW-0479">Metal-binding</keyword>
<feature type="compositionally biased region" description="Low complexity" evidence="10">
    <location>
        <begin position="385"/>
        <end position="401"/>
    </location>
</feature>
<keyword evidence="13" id="KW-1185">Reference proteome</keyword>
<evidence type="ECO:0000256" key="5">
    <source>
        <dbReference type="ARBA" id="ARBA00022723"/>
    </source>
</evidence>
<evidence type="ECO:0000256" key="3">
    <source>
        <dbReference type="ARBA" id="ARBA00012483"/>
    </source>
</evidence>
<keyword evidence="6 9" id="KW-0863">Zinc-finger</keyword>
<feature type="compositionally biased region" description="Low complexity" evidence="10">
    <location>
        <begin position="331"/>
        <end position="343"/>
    </location>
</feature>
<feature type="region of interest" description="Disordered" evidence="10">
    <location>
        <begin position="436"/>
        <end position="499"/>
    </location>
</feature>
<dbReference type="EMBL" id="CABITT030000001">
    <property type="protein sequence ID" value="VVA92731.1"/>
    <property type="molecule type" value="Genomic_DNA"/>
</dbReference>
<dbReference type="Gene3D" id="3.30.40.10">
    <property type="entry name" value="Zinc/RING finger domain, C3HC4 (zinc finger)"/>
    <property type="match status" value="1"/>
</dbReference>
<evidence type="ECO:0000256" key="6">
    <source>
        <dbReference type="ARBA" id="ARBA00022771"/>
    </source>
</evidence>
<organism evidence="12 13">
    <name type="scientific">Arabis nemorensis</name>
    <dbReference type="NCBI Taxonomy" id="586526"/>
    <lineage>
        <taxon>Eukaryota</taxon>
        <taxon>Viridiplantae</taxon>
        <taxon>Streptophyta</taxon>
        <taxon>Embryophyta</taxon>
        <taxon>Tracheophyta</taxon>
        <taxon>Spermatophyta</taxon>
        <taxon>Magnoliopsida</taxon>
        <taxon>eudicotyledons</taxon>
        <taxon>Gunneridae</taxon>
        <taxon>Pentapetalae</taxon>
        <taxon>rosids</taxon>
        <taxon>malvids</taxon>
        <taxon>Brassicales</taxon>
        <taxon>Brassicaceae</taxon>
        <taxon>Arabideae</taxon>
        <taxon>Arabis</taxon>
    </lineage>
</organism>
<dbReference type="PANTHER" id="PTHR22937">
    <property type="entry name" value="E3 UBIQUITIN-PROTEIN LIGASE RNF165"/>
    <property type="match status" value="1"/>
</dbReference>
<gene>
    <name evidence="12" type="ORF">ANE_LOCUS3176</name>
</gene>
<dbReference type="InterPro" id="IPR045191">
    <property type="entry name" value="MBR1/2-like"/>
</dbReference>
<evidence type="ECO:0000256" key="1">
    <source>
        <dbReference type="ARBA" id="ARBA00000900"/>
    </source>
</evidence>
<comment type="pathway">
    <text evidence="2">Protein modification; protein ubiquitination.</text>
</comment>
<dbReference type="SUPFAM" id="SSF57850">
    <property type="entry name" value="RING/U-box"/>
    <property type="match status" value="1"/>
</dbReference>
<feature type="compositionally biased region" description="Polar residues" evidence="10">
    <location>
        <begin position="409"/>
        <end position="418"/>
    </location>
</feature>
<dbReference type="PROSITE" id="PS50089">
    <property type="entry name" value="ZF_RING_2"/>
    <property type="match status" value="1"/>
</dbReference>
<reference evidence="12" key="1">
    <citation type="submission" date="2019-07" db="EMBL/GenBank/DDBJ databases">
        <authorList>
            <person name="Dittberner H."/>
        </authorList>
    </citation>
    <scope>NUCLEOTIDE SEQUENCE [LARGE SCALE GENOMIC DNA]</scope>
</reference>
<dbReference type="InterPro" id="IPR001841">
    <property type="entry name" value="Znf_RING"/>
</dbReference>